<evidence type="ECO:0000259" key="2">
    <source>
        <dbReference type="Pfam" id="PF15084"/>
    </source>
</evidence>
<evidence type="ECO:0000256" key="1">
    <source>
        <dbReference type="SAM" id="MobiDB-lite"/>
    </source>
</evidence>
<evidence type="ECO:0000313" key="5">
    <source>
        <dbReference type="RefSeq" id="XP_033782536.1"/>
    </source>
</evidence>
<reference evidence="4 5" key="1">
    <citation type="submission" date="2025-04" db="UniProtKB">
        <authorList>
            <consortium name="RefSeq"/>
        </authorList>
    </citation>
    <scope>IDENTIFICATION</scope>
</reference>
<keyword evidence="3" id="KW-1185">Reference proteome</keyword>
<dbReference type="OrthoDB" id="188352at2759"/>
<dbReference type="KEGG" id="gsh:117351411"/>
<dbReference type="InterPro" id="IPR035892">
    <property type="entry name" value="C2_domain_sf"/>
</dbReference>
<dbReference type="CTD" id="57501"/>
<evidence type="ECO:0000313" key="3">
    <source>
        <dbReference type="Proteomes" id="UP000515159"/>
    </source>
</evidence>
<protein>
    <submittedName>
        <fullName evidence="4 5">Uncharacterized protein KIAA1257 homolog isoform X1</fullName>
    </submittedName>
</protein>
<organism evidence="3 5">
    <name type="scientific">Geotrypetes seraphini</name>
    <name type="common">Gaboon caecilian</name>
    <name type="synonym">Caecilia seraphini</name>
    <dbReference type="NCBI Taxonomy" id="260995"/>
    <lineage>
        <taxon>Eukaryota</taxon>
        <taxon>Metazoa</taxon>
        <taxon>Chordata</taxon>
        <taxon>Craniata</taxon>
        <taxon>Vertebrata</taxon>
        <taxon>Euteleostomi</taxon>
        <taxon>Amphibia</taxon>
        <taxon>Gymnophiona</taxon>
        <taxon>Geotrypetes</taxon>
    </lineage>
</organism>
<dbReference type="GeneID" id="117351411"/>
<feature type="region of interest" description="Disordered" evidence="1">
    <location>
        <begin position="1"/>
        <end position="100"/>
    </location>
</feature>
<feature type="region of interest" description="Disordered" evidence="1">
    <location>
        <begin position="127"/>
        <end position="148"/>
    </location>
</feature>
<name>A0A6P8Q650_GEOSA</name>
<sequence length="1155" mass="130884">MNSEEILKTNGTDSGFTTDTVDSSELQGDPSAPEKRRSKNDLESSLESSKLLQEDYISTQEDVKPESMRGLYMSGMSEQGEGSDIYSESENMMGSSEKTAEGAEEQEPFHLVTLTITIGFCVSNTGKQEQPVRKQKRRTKSPPTAATSKSEGFYHVEYNLLPDSIGPVQADVVMAGAVARLFTEHNDPQCLKPWYNSERMWLSWNQNIELKVTNAFLVNISTHIITMNIWDSKDKVSLKAKQDKLKQTKSFLHEIEELEGEIQNLVTYHRKLFEDSQPKPSFISSMSTDVHHLKETGRNKSSSVNENVAVQERNEIPKAAGEKEGRVALKLDFVPLLAGDTSVTQWIEISSFSIMDAFMTLSVKEPLMSEKQKLELNPLIIRIISATSLPITPLSSQVLQEKCVPVYCKYRFLDMPPHQTTGRKHGTHVYFKDVNVILTANISPELLHEYLRGPPMEIEVHDRDRKVDVFKGKPALFGTLPEDEKLSNVGTVTSKNTVLDPFAKRSSLWDPYGVAKVNLSDLLQGEKCLRITETIHSCIIPDVTGNLPDKKSGKVMGVMGSIDGSRGSPPPIGHYLESGAYIKIRVDLAVPLSSVSEVVECPFGCIIYIFENNNTPLLHDLMNEITEINASAFQLDSYPIDVIRKVLVAFKLENKQKESRDLDIITGFHLMDEQIHLFVLEGLKDKGIKRMWENLSAWNEDVNVKILYNSNLSFHQRVYKDLNTFLYQIHLYQPLSCIMKQPLLYIRDMVPFACFQALSRLDYICSSKKLKDIIQEDLLPSAEMITLLSREFGIPLSTEKVLSSEVLPSDSSLLTPGGKESSLQSINVQPDSFNENYLQAKKNIISHKDHIKINIEKAFEKQKIKPKIKTIVAVPPDGMPVHNYGFQSLNSSELAMKLLRQEMAKEPRRRFAYNHYLSGTLDPVDLKTELKKHAAKSKRAWLTPQGFVYPGVKSSIESNQHPGKPHEGRILDLAKKWKENLLHDKPVSDRGPWGWNQRHMDFDLYSKPTDIISVETSYSSHYTEDHFAEDLQKTAEREYIKWLEKIVVDDPRMTFYRCSIEGELTVRGPKASSQQKKLVGLLKDVPVKYSLREPILTLKPITPLAVLERTENTTKAFGPGEDQLHTLTWNGNAIPRYDMEHKKFEKLKGADFKLF</sequence>
<dbReference type="Proteomes" id="UP000515159">
    <property type="component" value="Chromosome 17"/>
</dbReference>
<dbReference type="SUPFAM" id="SSF49562">
    <property type="entry name" value="C2 domain (Calcium/lipid-binding domain, CaLB)"/>
    <property type="match status" value="1"/>
</dbReference>
<dbReference type="Pfam" id="PF15084">
    <property type="entry name" value="DUF4550"/>
    <property type="match status" value="1"/>
</dbReference>
<feature type="domain" description="DUF4550" evidence="2">
    <location>
        <begin position="153"/>
        <end position="246"/>
    </location>
</feature>
<dbReference type="PANTHER" id="PTHR33667:SF7">
    <property type="entry name" value="RIKEN CDNA 1810020O05 GENE"/>
    <property type="match status" value="1"/>
</dbReference>
<feature type="compositionally biased region" description="Basic and acidic residues" evidence="1">
    <location>
        <begin position="32"/>
        <end position="42"/>
    </location>
</feature>
<dbReference type="InterPro" id="IPR027876">
    <property type="entry name" value="DUF4550"/>
</dbReference>
<dbReference type="PANTHER" id="PTHR33667">
    <property type="entry name" value="SI:DKEY-57N24.6"/>
    <property type="match status" value="1"/>
</dbReference>
<dbReference type="RefSeq" id="XP_033782536.1">
    <property type="nucleotide sequence ID" value="XM_033926645.1"/>
</dbReference>
<feature type="compositionally biased region" description="Polar residues" evidence="1">
    <location>
        <begin position="1"/>
        <end position="26"/>
    </location>
</feature>
<feature type="compositionally biased region" description="Polar residues" evidence="1">
    <location>
        <begin position="86"/>
        <end position="97"/>
    </location>
</feature>
<proteinExistence type="predicted"/>
<evidence type="ECO:0000313" key="4">
    <source>
        <dbReference type="RefSeq" id="XP_033782535.1"/>
    </source>
</evidence>
<dbReference type="AlphaFoldDB" id="A0A6P8Q650"/>
<accession>A0A6P8Q650</accession>
<dbReference type="RefSeq" id="XP_033782535.1">
    <property type="nucleotide sequence ID" value="XM_033926644.1"/>
</dbReference>
<gene>
    <name evidence="4 5" type="primary">CFAP92</name>
</gene>